<name>A0A154NXP3_DUFNO</name>
<dbReference type="InterPro" id="IPR018797">
    <property type="entry name" value="FAM98"/>
</dbReference>
<evidence type="ECO:0000256" key="1">
    <source>
        <dbReference type="ARBA" id="ARBA00007218"/>
    </source>
</evidence>
<organism evidence="3 4">
    <name type="scientific">Dufourea novaeangliae</name>
    <name type="common">Sweat bee</name>
    <dbReference type="NCBI Taxonomy" id="178035"/>
    <lineage>
        <taxon>Eukaryota</taxon>
        <taxon>Metazoa</taxon>
        <taxon>Ecdysozoa</taxon>
        <taxon>Arthropoda</taxon>
        <taxon>Hexapoda</taxon>
        <taxon>Insecta</taxon>
        <taxon>Pterygota</taxon>
        <taxon>Neoptera</taxon>
        <taxon>Endopterygota</taxon>
        <taxon>Hymenoptera</taxon>
        <taxon>Apocrita</taxon>
        <taxon>Aculeata</taxon>
        <taxon>Apoidea</taxon>
        <taxon>Anthophila</taxon>
        <taxon>Halictidae</taxon>
        <taxon>Rophitinae</taxon>
        <taxon>Dufourea</taxon>
    </lineage>
</organism>
<dbReference type="PANTHER" id="PTHR31353:SF1">
    <property type="entry name" value="PROTEIN FAM98B"/>
    <property type="match status" value="1"/>
</dbReference>
<accession>A0A154NXP3</accession>
<dbReference type="STRING" id="178035.A0A154NXP3"/>
<dbReference type="Proteomes" id="UP000076502">
    <property type="component" value="Unassembled WGS sequence"/>
</dbReference>
<dbReference type="GO" id="GO:0072669">
    <property type="term" value="C:tRNA-splicing ligase complex"/>
    <property type="evidence" value="ECO:0007669"/>
    <property type="project" value="TreeGrafter"/>
</dbReference>
<gene>
    <name evidence="3" type="ORF">WN55_02683</name>
</gene>
<protein>
    <submittedName>
        <fullName evidence="3">Protein FAM98A</fullName>
    </submittedName>
</protein>
<feature type="compositionally biased region" description="Polar residues" evidence="2">
    <location>
        <begin position="343"/>
        <end position="352"/>
    </location>
</feature>
<keyword evidence="4" id="KW-1185">Reference proteome</keyword>
<dbReference type="EMBL" id="KQ434778">
    <property type="protein sequence ID" value="KZC04322.1"/>
    <property type="molecule type" value="Genomic_DNA"/>
</dbReference>
<dbReference type="OrthoDB" id="512356at2759"/>
<evidence type="ECO:0000256" key="2">
    <source>
        <dbReference type="SAM" id="MobiDB-lite"/>
    </source>
</evidence>
<dbReference type="AlphaFoldDB" id="A0A154NXP3"/>
<dbReference type="PANTHER" id="PTHR31353">
    <property type="entry name" value="FAM98"/>
    <property type="match status" value="1"/>
</dbReference>
<proteinExistence type="inferred from homology"/>
<evidence type="ECO:0000313" key="4">
    <source>
        <dbReference type="Proteomes" id="UP000076502"/>
    </source>
</evidence>
<reference evidence="3 4" key="1">
    <citation type="submission" date="2015-07" db="EMBL/GenBank/DDBJ databases">
        <title>The genome of Dufourea novaeangliae.</title>
        <authorList>
            <person name="Pan H."/>
            <person name="Kapheim K."/>
        </authorList>
    </citation>
    <scope>NUCLEOTIDE SEQUENCE [LARGE SCALE GENOMIC DNA]</scope>
    <source>
        <strain evidence="3">0120121106</strain>
        <tissue evidence="3">Whole body</tissue>
    </source>
</reference>
<comment type="similarity">
    <text evidence="1">Belongs to the FAM98 family.</text>
</comment>
<feature type="region of interest" description="Disordered" evidence="2">
    <location>
        <begin position="309"/>
        <end position="368"/>
    </location>
</feature>
<dbReference type="Pfam" id="PF10239">
    <property type="entry name" value="DUF2465"/>
    <property type="match status" value="1"/>
</dbReference>
<sequence length="368" mass="42119">MEIKLLERIQKLGYNGELIDSNKYMEALKLGPKSPEFTKLVAWLADEIAILNDMDETIHPIVSSDDSSSFLLELSCFLKELGCLNERLMSGNINSRLSTQQDRYILLDFLGAELMASRLIESKRHKTSTSVDVHVEESDTAKDLKDLLVALNFEKPPDDITPEKLFARLENKLKDVLKTVPPELIGQPLITKDFTEKEWKDLEHIQQELQDEYRMRRDMLLKRLDVTVQSFLWSDRVKTREAELNKRYEETRKFLSAEPDITFADLLAVRDDIALIEKTSNASVRKNTKSDINSIERYDHRYCYTSNTDSAQQFDKGGQQYQRGDAGGGSGSRGNRVQGGWNQGNNSSTDNYQRGGYNRGGSRKGRQY</sequence>
<evidence type="ECO:0000313" key="3">
    <source>
        <dbReference type="EMBL" id="KZC04322.1"/>
    </source>
</evidence>